<organism evidence="2 3">
    <name type="scientific">Coptis chinensis</name>
    <dbReference type="NCBI Taxonomy" id="261450"/>
    <lineage>
        <taxon>Eukaryota</taxon>
        <taxon>Viridiplantae</taxon>
        <taxon>Streptophyta</taxon>
        <taxon>Embryophyta</taxon>
        <taxon>Tracheophyta</taxon>
        <taxon>Spermatophyta</taxon>
        <taxon>Magnoliopsida</taxon>
        <taxon>Ranunculales</taxon>
        <taxon>Ranunculaceae</taxon>
        <taxon>Coptidoideae</taxon>
        <taxon>Coptis</taxon>
    </lineage>
</organism>
<evidence type="ECO:0000256" key="1">
    <source>
        <dbReference type="SAM" id="Coils"/>
    </source>
</evidence>
<protein>
    <submittedName>
        <fullName evidence="2">Uncharacterized protein</fullName>
    </submittedName>
</protein>
<dbReference type="Proteomes" id="UP000631114">
    <property type="component" value="Unassembled WGS sequence"/>
</dbReference>
<proteinExistence type="predicted"/>
<comment type="caution">
    <text evidence="2">The sequence shown here is derived from an EMBL/GenBank/DDBJ whole genome shotgun (WGS) entry which is preliminary data.</text>
</comment>
<dbReference type="PANTHER" id="PTHR31580">
    <property type="entry name" value="FILAMENT-LIKE PLANT PROTEIN 4"/>
    <property type="match status" value="1"/>
</dbReference>
<dbReference type="PANTHER" id="PTHR31580:SF4">
    <property type="entry name" value="FILAMENT-LIKE PLANT PROTEIN 6"/>
    <property type="match status" value="1"/>
</dbReference>
<sequence>MGLLFKLHVHTYKWTRAMVEEKSSDKTAEKAVSAADSAGTSLASVGSQGDQKPSYVQVSVATCAHLIGLEDEIKTLNDHVKTLNEEVDILNEKLSSAHSEIDAIKETVVKQHTKVAEEAVSGICFCSMCFVCNYFR</sequence>
<dbReference type="AlphaFoldDB" id="A0A835M761"/>
<reference evidence="2 3" key="1">
    <citation type="submission" date="2020-10" db="EMBL/GenBank/DDBJ databases">
        <title>The Coptis chinensis genome and diversification of protoberbering-type alkaloids.</title>
        <authorList>
            <person name="Wang B."/>
            <person name="Shu S."/>
            <person name="Song C."/>
            <person name="Liu Y."/>
        </authorList>
    </citation>
    <scope>NUCLEOTIDE SEQUENCE [LARGE SCALE GENOMIC DNA]</scope>
    <source>
        <strain evidence="2">HL-2020</strain>
        <tissue evidence="2">Leaf</tissue>
    </source>
</reference>
<gene>
    <name evidence="2" type="ORF">IFM89_005998</name>
</gene>
<name>A0A835M761_9MAGN</name>
<dbReference type="EMBL" id="JADFTS010000003">
    <property type="protein sequence ID" value="KAF9613196.1"/>
    <property type="molecule type" value="Genomic_DNA"/>
</dbReference>
<dbReference type="OrthoDB" id="1926355at2759"/>
<keyword evidence="1" id="KW-0175">Coiled coil</keyword>
<feature type="coiled-coil region" evidence="1">
    <location>
        <begin position="66"/>
        <end position="107"/>
    </location>
</feature>
<keyword evidence="3" id="KW-1185">Reference proteome</keyword>
<accession>A0A835M761</accession>
<evidence type="ECO:0000313" key="2">
    <source>
        <dbReference type="EMBL" id="KAF9613196.1"/>
    </source>
</evidence>
<evidence type="ECO:0000313" key="3">
    <source>
        <dbReference type="Proteomes" id="UP000631114"/>
    </source>
</evidence>